<feature type="compositionally biased region" description="Basic residues" evidence="8">
    <location>
        <begin position="64"/>
        <end position="80"/>
    </location>
</feature>
<dbReference type="PRINTS" id="PR01544">
    <property type="entry name" value="ARATH130DUF"/>
</dbReference>
<feature type="compositionally biased region" description="Basic and acidic residues" evidence="8">
    <location>
        <begin position="110"/>
        <end position="120"/>
    </location>
</feature>
<feature type="compositionally biased region" description="Polar residues" evidence="8">
    <location>
        <begin position="155"/>
        <end position="165"/>
    </location>
</feature>
<accession>A0ABP1ARI2</accession>
<sequence length="1107" mass="123241">MKPPQQSLLLFVPHESVAPPSAGKGYGEQPRVKRRDGGDSSEAGRKVVDERESDAVVSADKGMKQSRHHYHHHRHRHRQARIGLIRDGHGAAKGQRQSYLNGDGSAANNEFRKRNSRGREEEEEEEEEESRSEFESRSRSSAVREKEGVHDNGKRPSSVTRSAHQQEMVDNVNSMSEREHKENETQHKESSRSMDRMVAEAGEGGSQREDGEVESDGDDDTAPIAQEQDGPEIKRGIIETSEKPQRRGGCQQPHHNETSEDIGFGDASGTERVGEEGALLQTLDSGNKVGDSQEQVLANASKSLVETMELDEGVKGIAALTTADALEEIKGARESLYAHRELEMSRISEAGCKPVIAMMQDGNEMSGGDLMRRIVKDQLREWEKARGKEVRQEEEEERACAKKQRVENGALLSLALPDTSLSLSSGDPHGHQSFLYQVAAQSYHPSQAQTHTHSSGFTNLISLSHSQPFHHNPSCSLTQSSLDKMEMSSGSQQISQVKEQESRGSWQMSYGSNHANEGFLALPVQDKQRPKPLCQRLFQSGNDHHSLGSERLWNQGRERGESDIVDIGQGSHQVAPTDFELQATHSSDARQQQKHRHNDEVRSSLSYGESSRDTQPRNLPSHVERIPSQEKRLLEGGAIGTETFTSIQVQDVVSESIPLMACRLQELPDSFLEGLKGSLRNMLNCIEKREQFVLLQQTLAARTDLITDTLLRAHRVQLELLVAVKTGIPAFLHPEIPMTHSALVEVFLQTKCRNFACQSQLPADECDCKLCAQKTGFCNSCMCVVCSKFDFDANTCRWIGCDFCLHWCHTDCGIRMGYIAPGPSICGAAGTSEMQFHCIACDHTSELYGFVRDVFCNCARQWSQDVLASELDCVRRIFHDSNDACGQQLCSKAEQMLQQLGAQVDLPLVCSTVLKFFSDGDVGGIQSQAPSVSNEVQSQPPPVSNGVVKNPPASQKRHEVSTRDALEQARTALQTYDAELEEKRKEAAELQQELEREKGQIEELERIIRIKQAEAKMFAVRADEAQREAEGLQRIVLAKAEKIEQEYASNMAKLHLEEAEDHCHKAHNTLQVLQQAQLGFHTLQLPLLSELCDLLKQLDATRLQSSK</sequence>
<keyword evidence="3" id="KW-0863">Zinc-finger</keyword>
<evidence type="ECO:0000256" key="8">
    <source>
        <dbReference type="SAM" id="MobiDB-lite"/>
    </source>
</evidence>
<feature type="domain" description="Oberon coiled-coil region" evidence="10">
    <location>
        <begin position="968"/>
        <end position="1095"/>
    </location>
</feature>
<dbReference type="Pfam" id="PF07227">
    <property type="entry name" value="PHD_Oberon"/>
    <property type="match status" value="1"/>
</dbReference>
<feature type="compositionally biased region" description="Acidic residues" evidence="8">
    <location>
        <begin position="121"/>
        <end position="130"/>
    </location>
</feature>
<dbReference type="InterPro" id="IPR047578">
    <property type="entry name" value="OBE1-like_PHD"/>
</dbReference>
<evidence type="ECO:0000256" key="4">
    <source>
        <dbReference type="ARBA" id="ARBA00022833"/>
    </source>
</evidence>
<feature type="compositionally biased region" description="Acidic residues" evidence="8">
    <location>
        <begin position="211"/>
        <end position="221"/>
    </location>
</feature>
<evidence type="ECO:0000256" key="5">
    <source>
        <dbReference type="ARBA" id="ARBA00023054"/>
    </source>
</evidence>
<proteinExistence type="predicted"/>
<evidence type="ECO:0000313" key="12">
    <source>
        <dbReference type="Proteomes" id="UP001497522"/>
    </source>
</evidence>
<feature type="compositionally biased region" description="Basic and acidic residues" evidence="8">
    <location>
        <begin position="176"/>
        <end position="198"/>
    </location>
</feature>
<keyword evidence="6" id="KW-0539">Nucleus</keyword>
<dbReference type="Pfam" id="PF16312">
    <property type="entry name" value="Oberon_cc"/>
    <property type="match status" value="1"/>
</dbReference>
<reference evidence="11" key="1">
    <citation type="submission" date="2024-03" db="EMBL/GenBank/DDBJ databases">
        <authorList>
            <consortium name="ELIXIR-Norway"/>
            <consortium name="Elixir Norway"/>
        </authorList>
    </citation>
    <scope>NUCLEOTIDE SEQUENCE</scope>
</reference>
<feature type="compositionally biased region" description="Polar residues" evidence="8">
    <location>
        <begin position="927"/>
        <end position="938"/>
    </location>
</feature>
<organism evidence="11 12">
    <name type="scientific">Sphagnum jensenii</name>
    <dbReference type="NCBI Taxonomy" id="128206"/>
    <lineage>
        <taxon>Eukaryota</taxon>
        <taxon>Viridiplantae</taxon>
        <taxon>Streptophyta</taxon>
        <taxon>Embryophyta</taxon>
        <taxon>Bryophyta</taxon>
        <taxon>Sphagnophytina</taxon>
        <taxon>Sphagnopsida</taxon>
        <taxon>Sphagnales</taxon>
        <taxon>Sphagnaceae</taxon>
        <taxon>Sphagnum</taxon>
    </lineage>
</organism>
<feature type="region of interest" description="Disordered" evidence="8">
    <location>
        <begin position="927"/>
        <end position="959"/>
    </location>
</feature>
<dbReference type="InterPro" id="IPR032535">
    <property type="entry name" value="Oberon_CC"/>
</dbReference>
<dbReference type="Proteomes" id="UP001497522">
    <property type="component" value="Chromosome 15"/>
</dbReference>
<feature type="compositionally biased region" description="Basic and acidic residues" evidence="8">
    <location>
        <begin position="131"/>
        <end position="154"/>
    </location>
</feature>
<feature type="domain" description="Oberon-like PHD finger" evidence="9">
    <location>
        <begin position="752"/>
        <end position="876"/>
    </location>
</feature>
<feature type="compositionally biased region" description="Basic and acidic residues" evidence="8">
    <location>
        <begin position="231"/>
        <end position="245"/>
    </location>
</feature>
<evidence type="ECO:0000256" key="7">
    <source>
        <dbReference type="SAM" id="Coils"/>
    </source>
</evidence>
<comment type="subcellular location">
    <subcellularLocation>
        <location evidence="1">Nucleus</location>
    </subcellularLocation>
</comment>
<dbReference type="InterPro" id="IPR004082">
    <property type="entry name" value="OBERON"/>
</dbReference>
<feature type="region of interest" description="Disordered" evidence="8">
    <location>
        <begin position="486"/>
        <end position="508"/>
    </location>
</feature>
<evidence type="ECO:0000256" key="1">
    <source>
        <dbReference type="ARBA" id="ARBA00004123"/>
    </source>
</evidence>
<keyword evidence="4" id="KW-0862">Zinc</keyword>
<evidence type="ECO:0000256" key="2">
    <source>
        <dbReference type="ARBA" id="ARBA00022723"/>
    </source>
</evidence>
<dbReference type="PANTHER" id="PTHR21736">
    <property type="entry name" value="VERNALIZATION-INSENSITIVE PROTEIN 3"/>
    <property type="match status" value="1"/>
</dbReference>
<dbReference type="CDD" id="cd15612">
    <property type="entry name" value="PHD_OBE1_like"/>
    <property type="match status" value="1"/>
</dbReference>
<dbReference type="InterPro" id="IPR032881">
    <property type="entry name" value="Oberon-like_PHD"/>
</dbReference>
<evidence type="ECO:0000256" key="3">
    <source>
        <dbReference type="ARBA" id="ARBA00022771"/>
    </source>
</evidence>
<gene>
    <name evidence="11" type="ORF">CSSPJE1EN2_LOCUS8187</name>
</gene>
<evidence type="ECO:0000259" key="9">
    <source>
        <dbReference type="Pfam" id="PF07227"/>
    </source>
</evidence>
<evidence type="ECO:0000256" key="6">
    <source>
        <dbReference type="ARBA" id="ARBA00023242"/>
    </source>
</evidence>
<evidence type="ECO:0000313" key="11">
    <source>
        <dbReference type="EMBL" id="CAK9865192.1"/>
    </source>
</evidence>
<feature type="compositionally biased region" description="Basic and acidic residues" evidence="8">
    <location>
        <begin position="35"/>
        <end position="54"/>
    </location>
</feature>
<feature type="coiled-coil region" evidence="7">
    <location>
        <begin position="966"/>
        <end position="1076"/>
    </location>
</feature>
<feature type="region of interest" description="Disordered" evidence="8">
    <location>
        <begin position="1"/>
        <end position="270"/>
    </location>
</feature>
<keyword evidence="5 7" id="KW-0175">Coiled coil</keyword>
<keyword evidence="12" id="KW-1185">Reference proteome</keyword>
<dbReference type="EMBL" id="OZ023716">
    <property type="protein sequence ID" value="CAK9865192.1"/>
    <property type="molecule type" value="Genomic_DNA"/>
</dbReference>
<name>A0ABP1ARI2_9BRYO</name>
<dbReference type="PANTHER" id="PTHR21736:SF20">
    <property type="entry name" value="PROTEIN OBERON 4"/>
    <property type="match status" value="1"/>
</dbReference>
<protein>
    <submittedName>
        <fullName evidence="11">Uncharacterized protein</fullName>
    </submittedName>
</protein>
<evidence type="ECO:0000259" key="10">
    <source>
        <dbReference type="Pfam" id="PF16312"/>
    </source>
</evidence>
<keyword evidence="2" id="KW-0479">Metal-binding</keyword>
<feature type="region of interest" description="Disordered" evidence="8">
    <location>
        <begin position="584"/>
        <end position="626"/>
    </location>
</feature>